<sequence>MKCQPLNFKGTEGVVGLTRWIEKMESVFQISGCGIENQVKFATFTLLDVALTWWNSQIRSLGHDAYSMTWKVLKKKMTDKYCPQGEVKKLEIELWNLKVKGNDVSAYTERFQEVYAVGNAKRKGNASRDPDSNVVTGTFILNNRYASILFDIGADRSFISTAFSSLIDIIPTPLGNSYDVELADGKIVGVDTIMRGYILNFLNRPFNIDLMPVELGSFYVIIGMDWLRRCHAMIVCDEKLVRVPYGNETLIFRGNQSNNGRESRLTVISRLKAQEYMEKDVPVVREFPEIFPEDLSGLPPARPVRPVEFQIDLIP</sequence>
<dbReference type="SUPFAM" id="SSF50630">
    <property type="entry name" value="Acid proteases"/>
    <property type="match status" value="1"/>
</dbReference>
<dbReference type="Pfam" id="PF03732">
    <property type="entry name" value="Retrotrans_gag"/>
    <property type="match status" value="1"/>
</dbReference>
<dbReference type="InterPro" id="IPR005162">
    <property type="entry name" value="Retrotrans_gag_dom"/>
</dbReference>
<dbReference type="GO" id="GO:0003964">
    <property type="term" value="F:RNA-directed DNA polymerase activity"/>
    <property type="evidence" value="ECO:0007669"/>
    <property type="project" value="UniProtKB-KW"/>
</dbReference>
<dbReference type="EMBL" id="BKCJ010008552">
    <property type="protein sequence ID" value="GEU82801.1"/>
    <property type="molecule type" value="Genomic_DNA"/>
</dbReference>
<dbReference type="InterPro" id="IPR021109">
    <property type="entry name" value="Peptidase_aspartic_dom_sf"/>
</dbReference>
<comment type="caution">
    <text evidence="2">The sequence shown here is derived from an EMBL/GenBank/DDBJ whole genome shotgun (WGS) entry which is preliminary data.</text>
</comment>
<dbReference type="InterPro" id="IPR032567">
    <property type="entry name" value="RTL1-rel"/>
</dbReference>
<dbReference type="Gene3D" id="2.40.70.10">
    <property type="entry name" value="Acid Proteases"/>
    <property type="match status" value="1"/>
</dbReference>
<dbReference type="AlphaFoldDB" id="A0A6L2N9C9"/>
<proteinExistence type="predicted"/>
<organism evidence="2">
    <name type="scientific">Tanacetum cinerariifolium</name>
    <name type="common">Dalmatian daisy</name>
    <name type="synonym">Chrysanthemum cinerariifolium</name>
    <dbReference type="NCBI Taxonomy" id="118510"/>
    <lineage>
        <taxon>Eukaryota</taxon>
        <taxon>Viridiplantae</taxon>
        <taxon>Streptophyta</taxon>
        <taxon>Embryophyta</taxon>
        <taxon>Tracheophyta</taxon>
        <taxon>Spermatophyta</taxon>
        <taxon>Magnoliopsida</taxon>
        <taxon>eudicotyledons</taxon>
        <taxon>Gunneridae</taxon>
        <taxon>Pentapetalae</taxon>
        <taxon>asterids</taxon>
        <taxon>campanulids</taxon>
        <taxon>Asterales</taxon>
        <taxon>Asteraceae</taxon>
        <taxon>Asteroideae</taxon>
        <taxon>Anthemideae</taxon>
        <taxon>Anthemidinae</taxon>
        <taxon>Tanacetum</taxon>
    </lineage>
</organism>
<keyword evidence="2" id="KW-0808">Transferase</keyword>
<dbReference type="CDD" id="cd00303">
    <property type="entry name" value="retropepsin_like"/>
    <property type="match status" value="1"/>
</dbReference>
<gene>
    <name evidence="2" type="ORF">Tci_054779</name>
</gene>
<keyword evidence="2" id="KW-0695">RNA-directed DNA polymerase</keyword>
<evidence type="ECO:0000259" key="1">
    <source>
        <dbReference type="Pfam" id="PF03732"/>
    </source>
</evidence>
<dbReference type="Pfam" id="PF08284">
    <property type="entry name" value="RVP_2"/>
    <property type="match status" value="1"/>
</dbReference>
<protein>
    <submittedName>
        <fullName evidence="2">Putative reverse transcriptase domain-containing protein</fullName>
    </submittedName>
</protein>
<feature type="domain" description="Retrotransposon gag" evidence="1">
    <location>
        <begin position="40"/>
        <end position="116"/>
    </location>
</feature>
<keyword evidence="2" id="KW-0548">Nucleotidyltransferase</keyword>
<accession>A0A6L2N9C9</accession>
<dbReference type="PANTHER" id="PTHR15503">
    <property type="entry name" value="LDOC1 RELATED"/>
    <property type="match status" value="1"/>
</dbReference>
<name>A0A6L2N9C9_TANCI</name>
<evidence type="ECO:0000313" key="2">
    <source>
        <dbReference type="EMBL" id="GEU82801.1"/>
    </source>
</evidence>
<reference evidence="2" key="1">
    <citation type="journal article" date="2019" name="Sci. Rep.">
        <title>Draft genome of Tanacetum cinerariifolium, the natural source of mosquito coil.</title>
        <authorList>
            <person name="Yamashiro T."/>
            <person name="Shiraishi A."/>
            <person name="Satake H."/>
            <person name="Nakayama K."/>
        </authorList>
    </citation>
    <scope>NUCLEOTIDE SEQUENCE</scope>
</reference>
<dbReference type="PANTHER" id="PTHR15503:SF45">
    <property type="entry name" value="RNA-DIRECTED DNA POLYMERASE HOMOLOG"/>
    <property type="match status" value="1"/>
</dbReference>